<dbReference type="Proteomes" id="UP000249890">
    <property type="component" value="Chromosome"/>
</dbReference>
<reference evidence="1 2" key="1">
    <citation type="submission" date="2017-06" db="EMBL/GenBank/DDBJ databases">
        <title>Complete genome sequence of Paenibacillus donghaensis KCTC 13049T isolated from East Sea sediment, South Korea.</title>
        <authorList>
            <person name="Jung B.K."/>
            <person name="Hong S.-J."/>
            <person name="Shin J.-H."/>
        </authorList>
    </citation>
    <scope>NUCLEOTIDE SEQUENCE [LARGE SCALE GENOMIC DNA]</scope>
    <source>
        <strain evidence="1 2">KCTC 13049</strain>
    </source>
</reference>
<organism evidence="1 2">
    <name type="scientific">Paenibacillus donghaensis</name>
    <dbReference type="NCBI Taxonomy" id="414771"/>
    <lineage>
        <taxon>Bacteria</taxon>
        <taxon>Bacillati</taxon>
        <taxon>Bacillota</taxon>
        <taxon>Bacilli</taxon>
        <taxon>Bacillales</taxon>
        <taxon>Paenibacillaceae</taxon>
        <taxon>Paenibacillus</taxon>
    </lineage>
</organism>
<proteinExistence type="predicted"/>
<dbReference type="KEGG" id="pdh:B9T62_15805"/>
<accession>A0A2Z2K9G5</accession>
<dbReference type="EMBL" id="CP021780">
    <property type="protein sequence ID" value="ASA22114.1"/>
    <property type="molecule type" value="Genomic_DNA"/>
</dbReference>
<gene>
    <name evidence="1" type="ORF">B9T62_15805</name>
</gene>
<evidence type="ECO:0000313" key="1">
    <source>
        <dbReference type="EMBL" id="ASA22114.1"/>
    </source>
</evidence>
<name>A0A2Z2K9G5_9BACL</name>
<dbReference type="AlphaFoldDB" id="A0A2Z2K9G5"/>
<protein>
    <submittedName>
        <fullName evidence="1">Uncharacterized protein</fullName>
    </submittedName>
</protein>
<keyword evidence="2" id="KW-1185">Reference proteome</keyword>
<sequence>MVEDKECLHLAHFLFPGRALHKDEKKMLLSAIAARQLCRIEFVDAGDVQDLCLQVYEDRTLVTCMNTSGCPSYTLDKSEEVVRAFAYLFNCSPLAEEEMLSSPSLLMSRSVYEKLRHHSGSCALPQLAASLSAATGDQEQSFSLARVMKHCSETGELRLCSRTPGGWEMQYASYIGHHSNGWLLRMSCKASEDWMIAVPISRGQLFAALEEWIVHAVVPSSE</sequence>
<evidence type="ECO:0000313" key="2">
    <source>
        <dbReference type="Proteomes" id="UP000249890"/>
    </source>
</evidence>